<reference evidence="5" key="2">
    <citation type="journal article" date="2019" name="Int. J. Syst. Evol. Microbiol.">
        <title>The Global Catalogue of Microorganisms (GCM) 10K type strain sequencing project: providing services to taxonomists for standard genome sequencing and annotation.</title>
        <authorList>
            <consortium name="The Broad Institute Genomics Platform"/>
            <consortium name="The Broad Institute Genome Sequencing Center for Infectious Disease"/>
            <person name="Wu L."/>
            <person name="Ma J."/>
        </authorList>
    </citation>
    <scope>NUCLEOTIDE SEQUENCE [LARGE SCALE GENOMIC DNA]</scope>
    <source>
        <strain evidence="5">NBRC 107715</strain>
    </source>
</reference>
<dbReference type="Gene3D" id="3.40.50.150">
    <property type="entry name" value="Vaccinia Virus protein VP39"/>
    <property type="match status" value="1"/>
</dbReference>
<dbReference type="RefSeq" id="WP_147026560.1">
    <property type="nucleotide sequence ID" value="NZ_BJZU01000057.1"/>
</dbReference>
<dbReference type="OrthoDB" id="465636at2"/>
<keyword evidence="2" id="KW-0489">Methyltransferase</keyword>
<dbReference type="EMBL" id="BJZU01000057">
    <property type="protein sequence ID" value="GEP04974.1"/>
    <property type="molecule type" value="Genomic_DNA"/>
</dbReference>
<reference evidence="3" key="1">
    <citation type="journal article" date="2014" name="Int. J. Syst. Evol. Microbiol.">
        <title>Complete genome of a new Firmicutes species belonging to the dominant human colonic microbiota ('Ruminococcus bicirculans') reveals two chromosomes and a selective capacity to utilize plant glucans.</title>
        <authorList>
            <consortium name="NISC Comparative Sequencing Program"/>
            <person name="Wegmann U."/>
            <person name="Louis P."/>
            <person name="Goesmann A."/>
            <person name="Henrissat B."/>
            <person name="Duncan S.H."/>
            <person name="Flint H.J."/>
        </authorList>
    </citation>
    <scope>NUCLEOTIDE SEQUENCE</scope>
    <source>
        <strain evidence="3">NBRC 107715</strain>
    </source>
</reference>
<reference evidence="2 4" key="3">
    <citation type="submission" date="2019-07" db="EMBL/GenBank/DDBJ databases">
        <title>Whole genome shotgun sequence of Methylobacterium oxalidis NBRC 107715.</title>
        <authorList>
            <person name="Hosoyama A."/>
            <person name="Uohara A."/>
            <person name="Ohji S."/>
            <person name="Ichikawa N."/>
        </authorList>
    </citation>
    <scope>NUCLEOTIDE SEQUENCE [LARGE SCALE GENOMIC DNA]</scope>
    <source>
        <strain evidence="2 4">NBRC 107715</strain>
    </source>
</reference>
<dbReference type="InterPro" id="IPR013216">
    <property type="entry name" value="Methyltransf_11"/>
</dbReference>
<dbReference type="Pfam" id="PF08241">
    <property type="entry name" value="Methyltransf_11"/>
    <property type="match status" value="1"/>
</dbReference>
<dbReference type="Proteomes" id="UP000321960">
    <property type="component" value="Unassembled WGS sequence"/>
</dbReference>
<proteinExistence type="predicted"/>
<comment type="caution">
    <text evidence="2">The sequence shown here is derived from an EMBL/GenBank/DDBJ whole genome shotgun (WGS) entry which is preliminary data.</text>
</comment>
<dbReference type="GO" id="GO:0008757">
    <property type="term" value="F:S-adenosylmethionine-dependent methyltransferase activity"/>
    <property type="evidence" value="ECO:0007669"/>
    <property type="project" value="InterPro"/>
</dbReference>
<keyword evidence="2" id="KW-0808">Transferase</keyword>
<dbReference type="PANTHER" id="PTHR43861:SF1">
    <property type="entry name" value="TRANS-ACONITATE 2-METHYLTRANSFERASE"/>
    <property type="match status" value="1"/>
</dbReference>
<sequence length="315" mass="32612">MPSQHSSGDLLADRRYAYAEACLAEGDARGAAEMAEQALDLAPRFAPAWLLLGRAREALHAASRSPADLQGALGAYANALDLDPEDRLGSRLRLAQLGVGDRLAAISPAYVRALFDGYAARFERHLVGDLGYRGPEMLRAALDAVAGPERRFARALDLGCGTGLMGAALAGRVGRLDGVDLSPRMLARAERRGLYHGLVSGDLADALAGTEPGSLDLAVAADVFIYLGDLRPVLAAVARALAPAGLCAFTVQSHGGPGVTIGEDGRYAHSDAEVLAAAAAAGLAPRHFAEGAIRRQNGRGVPGRVVVLGLPDTVA</sequence>
<dbReference type="PANTHER" id="PTHR43861">
    <property type="entry name" value="TRANS-ACONITATE 2-METHYLTRANSFERASE-RELATED"/>
    <property type="match status" value="1"/>
</dbReference>
<evidence type="ECO:0000259" key="1">
    <source>
        <dbReference type="Pfam" id="PF08241"/>
    </source>
</evidence>
<dbReference type="Gene3D" id="1.25.40.10">
    <property type="entry name" value="Tetratricopeptide repeat domain"/>
    <property type="match status" value="1"/>
</dbReference>
<dbReference type="InterPro" id="IPR029063">
    <property type="entry name" value="SAM-dependent_MTases_sf"/>
</dbReference>
<dbReference type="Proteomes" id="UP001156856">
    <property type="component" value="Unassembled WGS sequence"/>
</dbReference>
<evidence type="ECO:0000313" key="2">
    <source>
        <dbReference type="EMBL" id="GEP04974.1"/>
    </source>
</evidence>
<dbReference type="SUPFAM" id="SSF48452">
    <property type="entry name" value="TPR-like"/>
    <property type="match status" value="1"/>
</dbReference>
<keyword evidence="5" id="KW-1185">Reference proteome</keyword>
<evidence type="ECO:0000313" key="4">
    <source>
        <dbReference type="Proteomes" id="UP000321960"/>
    </source>
</evidence>
<dbReference type="CDD" id="cd02440">
    <property type="entry name" value="AdoMet_MTases"/>
    <property type="match status" value="1"/>
</dbReference>
<feature type="domain" description="Methyltransferase type 11" evidence="1">
    <location>
        <begin position="156"/>
        <end position="249"/>
    </location>
</feature>
<evidence type="ECO:0000313" key="5">
    <source>
        <dbReference type="Proteomes" id="UP001156856"/>
    </source>
</evidence>
<name>A0A512J4U5_9HYPH</name>
<dbReference type="InterPro" id="IPR011990">
    <property type="entry name" value="TPR-like_helical_dom_sf"/>
</dbReference>
<organism evidence="2 4">
    <name type="scientific">Methylobacterium oxalidis</name>
    <dbReference type="NCBI Taxonomy" id="944322"/>
    <lineage>
        <taxon>Bacteria</taxon>
        <taxon>Pseudomonadati</taxon>
        <taxon>Pseudomonadota</taxon>
        <taxon>Alphaproteobacteria</taxon>
        <taxon>Hyphomicrobiales</taxon>
        <taxon>Methylobacteriaceae</taxon>
        <taxon>Methylobacterium</taxon>
    </lineage>
</organism>
<protein>
    <submittedName>
        <fullName evidence="2">Methyltransferase</fullName>
    </submittedName>
</protein>
<accession>A0A512J4U5</accession>
<dbReference type="SUPFAM" id="SSF53335">
    <property type="entry name" value="S-adenosyl-L-methionine-dependent methyltransferases"/>
    <property type="match status" value="1"/>
</dbReference>
<evidence type="ECO:0000313" key="3">
    <source>
        <dbReference type="EMBL" id="GLS63711.1"/>
    </source>
</evidence>
<gene>
    <name evidence="3" type="ORF">GCM10007888_20920</name>
    <name evidence="2" type="ORF">MOX02_30120</name>
</gene>
<dbReference type="GO" id="GO:0032259">
    <property type="term" value="P:methylation"/>
    <property type="evidence" value="ECO:0007669"/>
    <property type="project" value="UniProtKB-KW"/>
</dbReference>
<dbReference type="EMBL" id="BSPK01000026">
    <property type="protein sequence ID" value="GLS63711.1"/>
    <property type="molecule type" value="Genomic_DNA"/>
</dbReference>
<reference evidence="3" key="4">
    <citation type="submission" date="2023-01" db="EMBL/GenBank/DDBJ databases">
        <title>Draft genome sequence of Methylobacterium oxalidis strain NBRC 107715.</title>
        <authorList>
            <person name="Sun Q."/>
            <person name="Mori K."/>
        </authorList>
    </citation>
    <scope>NUCLEOTIDE SEQUENCE</scope>
    <source>
        <strain evidence="3">NBRC 107715</strain>
    </source>
</reference>
<dbReference type="AlphaFoldDB" id="A0A512J4U5"/>